<dbReference type="PANTHER" id="PTHR31089">
    <property type="entry name" value="CYCLIC DOF FACTOR 2"/>
    <property type="match status" value="1"/>
</dbReference>
<keyword evidence="6" id="KW-0804">Transcription</keyword>
<keyword evidence="3" id="KW-0862">Zinc</keyword>
<dbReference type="InterPro" id="IPR045174">
    <property type="entry name" value="Dof"/>
</dbReference>
<proteinExistence type="predicted"/>
<feature type="compositionally biased region" description="Pro residues" evidence="8">
    <location>
        <begin position="12"/>
        <end position="21"/>
    </location>
</feature>
<evidence type="ECO:0000259" key="9">
    <source>
        <dbReference type="PROSITE" id="PS50884"/>
    </source>
</evidence>
<organism evidence="10 11">
    <name type="scientific">Sphagnum jensenii</name>
    <dbReference type="NCBI Taxonomy" id="128206"/>
    <lineage>
        <taxon>Eukaryota</taxon>
        <taxon>Viridiplantae</taxon>
        <taxon>Streptophyta</taxon>
        <taxon>Embryophyta</taxon>
        <taxon>Bryophyta</taxon>
        <taxon>Sphagnophytina</taxon>
        <taxon>Sphagnopsida</taxon>
        <taxon>Sphagnales</taxon>
        <taxon>Sphagnaceae</taxon>
        <taxon>Sphagnum</taxon>
    </lineage>
</organism>
<keyword evidence="5" id="KW-0238">DNA-binding</keyword>
<evidence type="ECO:0000256" key="5">
    <source>
        <dbReference type="ARBA" id="ARBA00023125"/>
    </source>
</evidence>
<evidence type="ECO:0000313" key="10">
    <source>
        <dbReference type="EMBL" id="CAK9267610.1"/>
    </source>
</evidence>
<keyword evidence="11" id="KW-1185">Reference proteome</keyword>
<reference evidence="10" key="1">
    <citation type="submission" date="2024-02" db="EMBL/GenBank/DDBJ databases">
        <authorList>
            <consortium name="ELIXIR-Norway"/>
            <consortium name="Elixir Norway"/>
        </authorList>
    </citation>
    <scope>NUCLEOTIDE SEQUENCE</scope>
</reference>
<dbReference type="Proteomes" id="UP001497444">
    <property type="component" value="Chromosome 19"/>
</dbReference>
<feature type="non-terminal residue" evidence="10">
    <location>
        <position position="1"/>
    </location>
</feature>
<evidence type="ECO:0000256" key="1">
    <source>
        <dbReference type="ARBA" id="ARBA00022723"/>
    </source>
</evidence>
<keyword evidence="4" id="KW-0805">Transcription regulation</keyword>
<dbReference type="PANTHER" id="PTHR31089:SF1">
    <property type="entry name" value="CYCLIC DOF FACTOR 3"/>
    <property type="match status" value="1"/>
</dbReference>
<dbReference type="InterPro" id="IPR003851">
    <property type="entry name" value="Znf_Dof"/>
</dbReference>
<dbReference type="PROSITE" id="PS50884">
    <property type="entry name" value="ZF_DOF_2"/>
    <property type="match status" value="1"/>
</dbReference>
<accession>A0ABP0WQ46</accession>
<evidence type="ECO:0000256" key="7">
    <source>
        <dbReference type="ARBA" id="ARBA00023242"/>
    </source>
</evidence>
<evidence type="ECO:0000256" key="6">
    <source>
        <dbReference type="ARBA" id="ARBA00023163"/>
    </source>
</evidence>
<feature type="region of interest" description="Disordered" evidence="8">
    <location>
        <begin position="91"/>
        <end position="117"/>
    </location>
</feature>
<feature type="compositionally biased region" description="Low complexity" evidence="8">
    <location>
        <begin position="164"/>
        <end position="176"/>
    </location>
</feature>
<feature type="region of interest" description="Disordered" evidence="8">
    <location>
        <begin position="1"/>
        <end position="39"/>
    </location>
</feature>
<keyword evidence="7" id="KW-0539">Nucleus</keyword>
<keyword evidence="2" id="KW-0863">Zinc-finger</keyword>
<evidence type="ECO:0000256" key="4">
    <source>
        <dbReference type="ARBA" id="ARBA00023015"/>
    </source>
</evidence>
<dbReference type="EMBL" id="OZ020114">
    <property type="protein sequence ID" value="CAK9267610.1"/>
    <property type="molecule type" value="Genomic_DNA"/>
</dbReference>
<keyword evidence="1" id="KW-0479">Metal-binding</keyword>
<evidence type="ECO:0000256" key="3">
    <source>
        <dbReference type="ARBA" id="ARBA00022833"/>
    </source>
</evidence>
<dbReference type="Pfam" id="PF02701">
    <property type="entry name" value="Zn_ribbon_Dof"/>
    <property type="match status" value="1"/>
</dbReference>
<name>A0ABP0WQ46_9BRYO</name>
<evidence type="ECO:0000256" key="2">
    <source>
        <dbReference type="ARBA" id="ARBA00022771"/>
    </source>
</evidence>
<protein>
    <recommendedName>
        <fullName evidence="9">Dof-type domain-containing protein</fullName>
    </recommendedName>
</protein>
<gene>
    <name evidence="10" type="ORF">CSSPJE1EN1_LOCUS13088</name>
</gene>
<evidence type="ECO:0000256" key="8">
    <source>
        <dbReference type="SAM" id="MobiDB-lite"/>
    </source>
</evidence>
<evidence type="ECO:0000313" key="11">
    <source>
        <dbReference type="Proteomes" id="UP001497444"/>
    </source>
</evidence>
<feature type="compositionally biased region" description="Basic and acidic residues" evidence="8">
    <location>
        <begin position="397"/>
        <end position="406"/>
    </location>
</feature>
<feature type="region of interest" description="Disordered" evidence="8">
    <location>
        <begin position="145"/>
        <end position="193"/>
    </location>
</feature>
<feature type="region of interest" description="Disordered" evidence="8">
    <location>
        <begin position="391"/>
        <end position="425"/>
    </location>
</feature>
<feature type="domain" description="Dof-type" evidence="9">
    <location>
        <begin position="46"/>
        <end position="100"/>
    </location>
</feature>
<dbReference type="PROSITE" id="PS01361">
    <property type="entry name" value="ZF_DOF_1"/>
    <property type="match status" value="1"/>
</dbReference>
<sequence length="482" mass="51169">KSQEPSSQKKGGPPPPPPPAPSFIMACKEPKERGAGAEESPPWKLVACPRCDSLDTKFCYYNNYNVNQPRHFCKNCQRYWTAGGSLRNVPVGAGRRKNKHSGGIHAGPSLQSSSDSGQVIEPVYQDSTQIDLSDGTRLEQTTSHRASALKIPQPRNLGPVGEHPSSSPLLASPGGSTDSREMGMKPSSDSPTRLGQMIKASYTVNGAALSSAEITTEHGTVGSSKEDAGSSLTGPMHTVVQDGHIFQHQHSPSAVYHQSMAMGDLGGWTSNGTPFSFFSEAWPYGYNVGWNGLPPVPSTNTFCTATTPGSLGCNPPSPKFASWCPVPPGALWTGGAPWAPGIPGMPVACSGVVPETNRYFSVSDAAASKVSAAVTSVSWVGAAEGWSLKAAPGGTAGKRDSPEGGKTDNMWGPKSMRIDSKTTNSNEWNNRVGIIKSDPDAAGTLSKTFYPKMENQTTTTTNKQFYNPHMFVNTMQFQETVT</sequence>